<comment type="caution">
    <text evidence="1">The sequence shown here is derived from an EMBL/GenBank/DDBJ whole genome shotgun (WGS) entry which is preliminary data.</text>
</comment>
<name>A0A0F3GT35_9BACT</name>
<evidence type="ECO:0000313" key="2">
    <source>
        <dbReference type="Proteomes" id="UP000033423"/>
    </source>
</evidence>
<organism evidence="1 2">
    <name type="scientific">Candidatus Magnetobacterium bavaricum</name>
    <dbReference type="NCBI Taxonomy" id="29290"/>
    <lineage>
        <taxon>Bacteria</taxon>
        <taxon>Pseudomonadati</taxon>
        <taxon>Nitrospirota</taxon>
        <taxon>Thermodesulfovibrionia</taxon>
        <taxon>Thermodesulfovibrionales</taxon>
        <taxon>Candidatus Magnetobacteriaceae</taxon>
        <taxon>Candidatus Magnetobacterium</taxon>
    </lineage>
</organism>
<dbReference type="Proteomes" id="UP000033423">
    <property type="component" value="Unassembled WGS sequence"/>
</dbReference>
<gene>
    <name evidence="1" type="ORF">MBAV_003988</name>
</gene>
<accession>A0A0F3GT35</accession>
<protein>
    <submittedName>
        <fullName evidence="1">Uncharacterized protein</fullName>
    </submittedName>
</protein>
<sequence>MATIDLTGGTSAIPHNGIDKQYRIKNRLDFSANNATASDTINIVKIKANTHVTKVYTKIVTPEGAVATCTIGDSADTDGFDASVNLNAAAGAITQSTASDAYADGKIYTTETSIDLTPANNLSTAVIDVYVTCEDLN</sequence>
<reference evidence="1 2" key="1">
    <citation type="submission" date="2015-02" db="EMBL/GenBank/DDBJ databases">
        <title>Single-cell genomics of uncultivated deep-branching MTB reveals a conserved set of magnetosome genes.</title>
        <authorList>
            <person name="Kolinko S."/>
            <person name="Richter M."/>
            <person name="Glockner F.O."/>
            <person name="Brachmann A."/>
            <person name="Schuler D."/>
        </authorList>
    </citation>
    <scope>NUCLEOTIDE SEQUENCE [LARGE SCALE GENOMIC DNA]</scope>
    <source>
        <strain evidence="1">TM-1</strain>
    </source>
</reference>
<keyword evidence="2" id="KW-1185">Reference proteome</keyword>
<evidence type="ECO:0000313" key="1">
    <source>
        <dbReference type="EMBL" id="KJU83828.1"/>
    </source>
</evidence>
<dbReference type="EMBL" id="LACI01001711">
    <property type="protein sequence ID" value="KJU83828.1"/>
    <property type="molecule type" value="Genomic_DNA"/>
</dbReference>
<proteinExistence type="predicted"/>
<dbReference type="AlphaFoldDB" id="A0A0F3GT35"/>